<keyword evidence="2" id="KW-0813">Transport</keyword>
<dbReference type="AlphaFoldDB" id="A0A382RWS2"/>
<evidence type="ECO:0000256" key="4">
    <source>
        <dbReference type="ARBA" id="ARBA00022692"/>
    </source>
</evidence>
<dbReference type="SUPFAM" id="SSF56935">
    <property type="entry name" value="Porins"/>
    <property type="match status" value="1"/>
</dbReference>
<keyword evidence="9" id="KW-0998">Cell outer membrane</keyword>
<organism evidence="11">
    <name type="scientific">marine metagenome</name>
    <dbReference type="NCBI Taxonomy" id="408172"/>
    <lineage>
        <taxon>unclassified sequences</taxon>
        <taxon>metagenomes</taxon>
        <taxon>ecological metagenomes</taxon>
    </lineage>
</organism>
<keyword evidence="6" id="KW-0406">Ion transport</keyword>
<evidence type="ECO:0000256" key="8">
    <source>
        <dbReference type="ARBA" id="ARBA00023136"/>
    </source>
</evidence>
<evidence type="ECO:0000256" key="9">
    <source>
        <dbReference type="ARBA" id="ARBA00023237"/>
    </source>
</evidence>
<keyword evidence="7" id="KW-0798">TonB box</keyword>
<accession>A0A382RWS2</accession>
<dbReference type="InterPro" id="IPR036942">
    <property type="entry name" value="Beta-barrel_TonB_sf"/>
</dbReference>
<evidence type="ECO:0000259" key="10">
    <source>
        <dbReference type="Pfam" id="PF00593"/>
    </source>
</evidence>
<evidence type="ECO:0000313" key="11">
    <source>
        <dbReference type="EMBL" id="SVD01487.1"/>
    </source>
</evidence>
<gene>
    <name evidence="11" type="ORF">METZ01_LOCUS354341</name>
</gene>
<dbReference type="PANTHER" id="PTHR32552">
    <property type="entry name" value="FERRICHROME IRON RECEPTOR-RELATED"/>
    <property type="match status" value="1"/>
</dbReference>
<feature type="non-terminal residue" evidence="11">
    <location>
        <position position="1"/>
    </location>
</feature>
<sequence>EGNLNASTDNFGVRLAFKNRESDGYVTNSLLQTIQPAVDETLWRLSATWEPTENTTVKFKHANGENTRKGGTPVLSHWQPVSNMSPTSQLMFGVVGALFPQAATNAATGALDAYRDTASFGGELLGMNGFEGTDTGNEDTSLNIDIGFGDGYTFTSVTGRSAYDYKDGIDADFLPIQFIGRSDISTYKHTSQEFRITSPADDRLSFIAGAYWDTQEQDIDRLVGVDGTLGAPSLMSMLVGLPTALAFTPTQVAGINYLMGTSLTPGMEGATVFSEVGRVSNWTQNTDAWALFFQGTYQVSDNLSLTAGVRYTEEEKS</sequence>
<keyword evidence="5" id="KW-0408">Iron</keyword>
<evidence type="ECO:0000256" key="1">
    <source>
        <dbReference type="ARBA" id="ARBA00004571"/>
    </source>
</evidence>
<evidence type="ECO:0000256" key="3">
    <source>
        <dbReference type="ARBA" id="ARBA00022496"/>
    </source>
</evidence>
<dbReference type="PANTHER" id="PTHR32552:SF81">
    <property type="entry name" value="TONB-DEPENDENT OUTER MEMBRANE RECEPTOR"/>
    <property type="match status" value="1"/>
</dbReference>
<keyword evidence="8" id="KW-0472">Membrane</keyword>
<reference evidence="11" key="1">
    <citation type="submission" date="2018-05" db="EMBL/GenBank/DDBJ databases">
        <authorList>
            <person name="Lanie J.A."/>
            <person name="Ng W.-L."/>
            <person name="Kazmierczak K.M."/>
            <person name="Andrzejewski T.M."/>
            <person name="Davidsen T.M."/>
            <person name="Wayne K.J."/>
            <person name="Tettelin H."/>
            <person name="Glass J.I."/>
            <person name="Rusch D."/>
            <person name="Podicherti R."/>
            <person name="Tsui H.-C.T."/>
            <person name="Winkler M.E."/>
        </authorList>
    </citation>
    <scope>NUCLEOTIDE SEQUENCE</scope>
</reference>
<comment type="subcellular location">
    <subcellularLocation>
        <location evidence="1">Cell outer membrane</location>
        <topology evidence="1">Multi-pass membrane protein</topology>
    </subcellularLocation>
</comment>
<evidence type="ECO:0000256" key="7">
    <source>
        <dbReference type="ARBA" id="ARBA00023077"/>
    </source>
</evidence>
<dbReference type="EMBL" id="UINC01124381">
    <property type="protein sequence ID" value="SVD01487.1"/>
    <property type="molecule type" value="Genomic_DNA"/>
</dbReference>
<protein>
    <recommendedName>
        <fullName evidence="10">TonB-dependent receptor-like beta-barrel domain-containing protein</fullName>
    </recommendedName>
</protein>
<dbReference type="GO" id="GO:0009279">
    <property type="term" value="C:cell outer membrane"/>
    <property type="evidence" value="ECO:0007669"/>
    <property type="project" value="UniProtKB-SubCell"/>
</dbReference>
<evidence type="ECO:0000256" key="6">
    <source>
        <dbReference type="ARBA" id="ARBA00023065"/>
    </source>
</evidence>
<dbReference type="Gene3D" id="2.40.170.20">
    <property type="entry name" value="TonB-dependent receptor, beta-barrel domain"/>
    <property type="match status" value="1"/>
</dbReference>
<keyword evidence="4" id="KW-0812">Transmembrane</keyword>
<evidence type="ECO:0000256" key="5">
    <source>
        <dbReference type="ARBA" id="ARBA00023004"/>
    </source>
</evidence>
<proteinExistence type="predicted"/>
<dbReference type="Pfam" id="PF00593">
    <property type="entry name" value="TonB_dep_Rec_b-barrel"/>
    <property type="match status" value="1"/>
</dbReference>
<name>A0A382RWS2_9ZZZZ</name>
<feature type="domain" description="TonB-dependent receptor-like beta-barrel" evidence="10">
    <location>
        <begin position="118"/>
        <end position="312"/>
    </location>
</feature>
<dbReference type="GO" id="GO:0006826">
    <property type="term" value="P:iron ion transport"/>
    <property type="evidence" value="ECO:0007669"/>
    <property type="project" value="UniProtKB-KW"/>
</dbReference>
<dbReference type="InterPro" id="IPR039426">
    <property type="entry name" value="TonB-dep_rcpt-like"/>
</dbReference>
<keyword evidence="3" id="KW-0410">Iron transport</keyword>
<evidence type="ECO:0000256" key="2">
    <source>
        <dbReference type="ARBA" id="ARBA00022448"/>
    </source>
</evidence>
<feature type="non-terminal residue" evidence="11">
    <location>
        <position position="317"/>
    </location>
</feature>
<dbReference type="InterPro" id="IPR000531">
    <property type="entry name" value="Beta-barrel_TonB"/>
</dbReference>